<proteinExistence type="predicted"/>
<evidence type="ECO:0000313" key="3">
    <source>
        <dbReference type="Proteomes" id="UP001166293"/>
    </source>
</evidence>
<feature type="transmembrane region" description="Helical" evidence="1">
    <location>
        <begin position="73"/>
        <end position="91"/>
    </location>
</feature>
<evidence type="ECO:0000313" key="2">
    <source>
        <dbReference type="EMBL" id="MBV2360585.1"/>
    </source>
</evidence>
<evidence type="ECO:0008006" key="4">
    <source>
        <dbReference type="Google" id="ProtNLM"/>
    </source>
</evidence>
<evidence type="ECO:0000256" key="1">
    <source>
        <dbReference type="SAM" id="Phobius"/>
    </source>
</evidence>
<keyword evidence="1" id="KW-1133">Transmembrane helix</keyword>
<name>A0ABS6NAN1_9RHOB</name>
<dbReference type="EMBL" id="JAHRWL010000002">
    <property type="protein sequence ID" value="MBV2360585.1"/>
    <property type="molecule type" value="Genomic_DNA"/>
</dbReference>
<sequence length="241" mass="26096">MRQTWKPRPDGPTRGAHRIVAQHPAWRLASNGKAVPKSAYIVAFCVLTGLSAISWFIPASVLADPYQTGTPTMIGLAIVVALTGLHLWVSLPGLRLSTDDGATARDVVFNGIVALIAPILTFLFAGSVLFRLVPLVAAGLFGSPMVVEREVVDVRRGIGICMTGSMRCVTGRTSRDYRWLEIDGHPNTFSRVIVARGYLGFSTSTGAQHPQRARFEGRGTVLGMRIDKARNLDMRPTGTNN</sequence>
<gene>
    <name evidence="2" type="ORF">KUH32_12425</name>
</gene>
<dbReference type="RefSeq" id="WP_217778832.1">
    <property type="nucleotide sequence ID" value="NZ_JAHRWL010000002.1"/>
</dbReference>
<reference evidence="2" key="1">
    <citation type="submission" date="2021-06" db="EMBL/GenBank/DDBJ databases">
        <title>Thalassococcus sp. CAU 1522 isolated from sea sand, Republic of Korea.</title>
        <authorList>
            <person name="Kim W."/>
        </authorList>
    </citation>
    <scope>NUCLEOTIDE SEQUENCE</scope>
    <source>
        <strain evidence="2">CAU 1522</strain>
    </source>
</reference>
<feature type="transmembrane region" description="Helical" evidence="1">
    <location>
        <begin position="39"/>
        <end position="61"/>
    </location>
</feature>
<accession>A0ABS6NAN1</accession>
<feature type="transmembrane region" description="Helical" evidence="1">
    <location>
        <begin position="111"/>
        <end position="133"/>
    </location>
</feature>
<dbReference type="Proteomes" id="UP001166293">
    <property type="component" value="Unassembled WGS sequence"/>
</dbReference>
<keyword evidence="3" id="KW-1185">Reference proteome</keyword>
<keyword evidence="1" id="KW-0812">Transmembrane</keyword>
<organism evidence="2 3">
    <name type="scientific">Thalassococcus arenae</name>
    <dbReference type="NCBI Taxonomy" id="2851652"/>
    <lineage>
        <taxon>Bacteria</taxon>
        <taxon>Pseudomonadati</taxon>
        <taxon>Pseudomonadota</taxon>
        <taxon>Alphaproteobacteria</taxon>
        <taxon>Rhodobacterales</taxon>
        <taxon>Roseobacteraceae</taxon>
        <taxon>Thalassococcus</taxon>
    </lineage>
</organism>
<protein>
    <recommendedName>
        <fullName evidence="4">DUF304 domain-containing protein</fullName>
    </recommendedName>
</protein>
<keyword evidence="1" id="KW-0472">Membrane</keyword>
<comment type="caution">
    <text evidence="2">The sequence shown here is derived from an EMBL/GenBank/DDBJ whole genome shotgun (WGS) entry which is preliminary data.</text>
</comment>